<dbReference type="STRING" id="37752.IW18_20125"/>
<gene>
    <name evidence="4" type="ORF">B0A73_14935</name>
    <name evidence="3" type="ORF">IW18_20125</name>
</gene>
<reference evidence="4 6" key="2">
    <citation type="submission" date="2016-11" db="EMBL/GenBank/DDBJ databases">
        <title>Whole genomes of Flavobacteriaceae.</title>
        <authorList>
            <person name="Stine C."/>
            <person name="Li C."/>
            <person name="Tadesse D."/>
        </authorList>
    </citation>
    <scope>NUCLEOTIDE SEQUENCE [LARGE SCALE GENOMIC DNA]</scope>
    <source>
        <strain evidence="4 6">ATCC 51468</strain>
    </source>
</reference>
<dbReference type="EMBL" id="MUGX01000018">
    <property type="protein sequence ID" value="OXA86147.1"/>
    <property type="molecule type" value="Genomic_DNA"/>
</dbReference>
<dbReference type="Gene3D" id="2.50.20.10">
    <property type="entry name" value="Lipoprotein localisation LolA/LolB/LppX"/>
    <property type="match status" value="1"/>
</dbReference>
<feature type="signal peptide" evidence="2">
    <location>
        <begin position="1"/>
        <end position="20"/>
    </location>
</feature>
<feature type="chain" id="PRO_5002209951" description="Periplasmic protein" evidence="2">
    <location>
        <begin position="21"/>
        <end position="246"/>
    </location>
</feature>
<keyword evidence="6" id="KW-1185">Reference proteome</keyword>
<dbReference type="AlphaFoldDB" id="A0A0D0EZH8"/>
<evidence type="ECO:0000313" key="5">
    <source>
        <dbReference type="Proteomes" id="UP000032061"/>
    </source>
</evidence>
<evidence type="ECO:0000256" key="1">
    <source>
        <dbReference type="ARBA" id="ARBA00022729"/>
    </source>
</evidence>
<evidence type="ECO:0008006" key="7">
    <source>
        <dbReference type="Google" id="ProtNLM"/>
    </source>
</evidence>
<sequence>MNRKLLFLVGFVIMSITTKAQTQRIDSTAVYLLNRTSVTFQDIKSCSFTAVTTYDIPSESLGLIKHAITDKVAIKFPNKMKVTSTGDKGNRGLWYNGKKVNYYSLDNNTYGFVTAPASVIETIDEVSKKFGIEFPAADFFYPTFLQDLISEQGNLVFLGKTIVDGRECFHIAGSDKTKSFQFWIGDDNLFLPIKMVIVYTSDKEKPQYEAIYKDWTINTDYPDSMFEFTTPPKATKVKLAPRENTK</sequence>
<dbReference type="Pfam" id="PF09865">
    <property type="entry name" value="DUF2092"/>
    <property type="match status" value="1"/>
</dbReference>
<comment type="caution">
    <text evidence="3">The sequence shown here is derived from an EMBL/GenBank/DDBJ whole genome shotgun (WGS) entry which is preliminary data.</text>
</comment>
<dbReference type="InterPro" id="IPR052944">
    <property type="entry name" value="Sporulation_related"/>
</dbReference>
<dbReference type="SUPFAM" id="SSF89392">
    <property type="entry name" value="Prokaryotic lipoproteins and lipoprotein localization factors"/>
    <property type="match status" value="1"/>
</dbReference>
<organism evidence="3 5">
    <name type="scientific">Flavobacterium hibernum</name>
    <dbReference type="NCBI Taxonomy" id="37752"/>
    <lineage>
        <taxon>Bacteria</taxon>
        <taxon>Pseudomonadati</taxon>
        <taxon>Bacteroidota</taxon>
        <taxon>Flavobacteriia</taxon>
        <taxon>Flavobacteriales</taxon>
        <taxon>Flavobacteriaceae</taxon>
        <taxon>Flavobacterium</taxon>
    </lineage>
</organism>
<dbReference type="InterPro" id="IPR019207">
    <property type="entry name" value="DUF2092"/>
</dbReference>
<dbReference type="PANTHER" id="PTHR37507:SF2">
    <property type="entry name" value="SPORULATION PROTEIN YDCC"/>
    <property type="match status" value="1"/>
</dbReference>
<keyword evidence="1 2" id="KW-0732">Signal</keyword>
<dbReference type="Proteomes" id="UP000198302">
    <property type="component" value="Unassembled WGS sequence"/>
</dbReference>
<dbReference type="EMBL" id="JPRK01000020">
    <property type="protein sequence ID" value="KIO51017.1"/>
    <property type="molecule type" value="Genomic_DNA"/>
</dbReference>
<dbReference type="PANTHER" id="PTHR37507">
    <property type="entry name" value="SPORULATION PROTEIN YDCC"/>
    <property type="match status" value="1"/>
</dbReference>
<evidence type="ECO:0000313" key="3">
    <source>
        <dbReference type="EMBL" id="KIO51017.1"/>
    </source>
</evidence>
<name>A0A0D0EZH8_9FLAO</name>
<dbReference type="Proteomes" id="UP000032061">
    <property type="component" value="Unassembled WGS sequence"/>
</dbReference>
<evidence type="ECO:0000313" key="4">
    <source>
        <dbReference type="EMBL" id="OXA86147.1"/>
    </source>
</evidence>
<dbReference type="RefSeq" id="WP_041519966.1">
    <property type="nucleotide sequence ID" value="NZ_JPRK01000020.1"/>
</dbReference>
<protein>
    <recommendedName>
        <fullName evidence="7">Periplasmic protein</fullName>
    </recommendedName>
</protein>
<accession>A0A0D0EZH8</accession>
<evidence type="ECO:0000313" key="6">
    <source>
        <dbReference type="Proteomes" id="UP000198302"/>
    </source>
</evidence>
<dbReference type="OrthoDB" id="835919at2"/>
<evidence type="ECO:0000256" key="2">
    <source>
        <dbReference type="SAM" id="SignalP"/>
    </source>
</evidence>
<reference evidence="3 5" key="1">
    <citation type="submission" date="2015-01" db="EMBL/GenBank/DDBJ databases">
        <title>Genome of Flavobacterium hibernum DSM 12611.</title>
        <authorList>
            <person name="Stropko S.J."/>
            <person name="Pipes S.E."/>
            <person name="Newman J.D."/>
        </authorList>
    </citation>
    <scope>NUCLEOTIDE SEQUENCE [LARGE SCALE GENOMIC DNA]</scope>
    <source>
        <strain evidence="3 5">DSM 12611</strain>
    </source>
</reference>
<dbReference type="InterPro" id="IPR029046">
    <property type="entry name" value="LolA/LolB/LppX"/>
</dbReference>
<proteinExistence type="predicted"/>